<keyword evidence="4 8" id="KW-0234">DNA repair</keyword>
<keyword evidence="5 8" id="KW-0456">Lyase</keyword>
<dbReference type="Pfam" id="PF00730">
    <property type="entry name" value="HhH-GPD"/>
    <property type="match status" value="1"/>
</dbReference>
<dbReference type="EMBL" id="LT598467">
    <property type="protein sequence ID" value="SCU96521.1"/>
    <property type="molecule type" value="Genomic_DNA"/>
</dbReference>
<feature type="region of interest" description="Disordered" evidence="9">
    <location>
        <begin position="364"/>
        <end position="383"/>
    </location>
</feature>
<dbReference type="SMART" id="SM00478">
    <property type="entry name" value="ENDO3c"/>
    <property type="match status" value="1"/>
</dbReference>
<evidence type="ECO:0000313" key="12">
    <source>
        <dbReference type="Proteomes" id="UP000191024"/>
    </source>
</evidence>
<keyword evidence="8" id="KW-0496">Mitochondrion</keyword>
<dbReference type="GO" id="GO:0005739">
    <property type="term" value="C:mitochondrion"/>
    <property type="evidence" value="ECO:0007669"/>
    <property type="project" value="UniProtKB-SubCell"/>
</dbReference>
<comment type="function">
    <text evidence="8">Bifunctional DNA N-glycosylase with associated apurinic/apyrimidinic (AP) lyase function that catalyzes the first step in base excision repair (BER), the primary repair pathway for the repair of oxidative DNA damage. The DNA N-glycosylase activity releases the damaged DNA base from DNA by cleaving the N-glycosidic bond, leaving an AP site. The AP lyase activity cleaves the phosphodiester bond 3' to the AP site by a beta-elimination. Primarily recognizes and repairs oxidative base damage of pyrimidines.</text>
</comment>
<dbReference type="GO" id="GO:0003677">
    <property type="term" value="F:DNA binding"/>
    <property type="evidence" value="ECO:0007669"/>
    <property type="project" value="UniProtKB-UniRule"/>
</dbReference>
<sequence>MVRRSKRLRVEVEVEGELGGDNETGEVSKYFKKEDRKEEEVLKSSCRKDDVDVEKVKKMDAYEYYDWVNARTKDDIGDIELVERKGFPRNFIPIYSKVRLMRSKIATPVDSVGCAMLPVTVSQEFGVKRCHISPKNYRFQLLIALMLSSQTRDEANAKAMFNLMQYCYEDLKSGEGLTLDAMFDIDKDTLTELLYPVSFYTRKTMYIKKTITLLRNNFDDDVPPDIAGMLSLPGVGPKMGYLALQKAWGKVDGIGVDVHVDRLCKMWKWVDPAKAKTPEHTRRLLEEWLPYDLWYEINPVLVGFGQVICLPRGKRCDLCMASDICNAVDKKLMKGASKAKGFRKSRGNYSEWVEYMENSKEVKEEIESDGDEKLRVTSGAGKS</sequence>
<dbReference type="CDD" id="cd00056">
    <property type="entry name" value="ENDO3c"/>
    <property type="match status" value="1"/>
</dbReference>
<evidence type="ECO:0000256" key="7">
    <source>
        <dbReference type="ARBA" id="ARBA00044632"/>
    </source>
</evidence>
<dbReference type="OrthoDB" id="2099276at2759"/>
<evidence type="ECO:0000313" key="11">
    <source>
        <dbReference type="EMBL" id="SCU96521.1"/>
    </source>
</evidence>
<dbReference type="Gene3D" id="1.10.340.30">
    <property type="entry name" value="Hypothetical protein, domain 2"/>
    <property type="match status" value="1"/>
</dbReference>
<evidence type="ECO:0000256" key="1">
    <source>
        <dbReference type="ARBA" id="ARBA00008343"/>
    </source>
</evidence>
<comment type="caution">
    <text evidence="8">Lacks conserved residue(s) required for the propagation of feature annotation.</text>
</comment>
<evidence type="ECO:0000256" key="6">
    <source>
        <dbReference type="ARBA" id="ARBA00023295"/>
    </source>
</evidence>
<evidence type="ECO:0000256" key="9">
    <source>
        <dbReference type="SAM" id="MobiDB-lite"/>
    </source>
</evidence>
<dbReference type="FunFam" id="1.10.340.30:FF:000001">
    <property type="entry name" value="Endonuclease III"/>
    <property type="match status" value="1"/>
</dbReference>
<name>A0A1G4JZ95_9SACH</name>
<dbReference type="HAMAP" id="MF_03183">
    <property type="entry name" value="Endonuclease_III_Nth"/>
    <property type="match status" value="1"/>
</dbReference>
<dbReference type="InterPro" id="IPR023170">
    <property type="entry name" value="HhH_base_excis_C"/>
</dbReference>
<evidence type="ECO:0000259" key="10">
    <source>
        <dbReference type="SMART" id="SM00478"/>
    </source>
</evidence>
<dbReference type="AlphaFoldDB" id="A0A1G4JZ95"/>
<gene>
    <name evidence="8" type="primary">NTG1</name>
    <name evidence="11" type="ORF">LAMI_0F06832G</name>
</gene>
<dbReference type="SUPFAM" id="SSF48150">
    <property type="entry name" value="DNA-glycosylase"/>
    <property type="match status" value="1"/>
</dbReference>
<dbReference type="GO" id="GO:0006285">
    <property type="term" value="P:base-excision repair, AP site formation"/>
    <property type="evidence" value="ECO:0007669"/>
    <property type="project" value="UniProtKB-UniRule"/>
</dbReference>
<feature type="domain" description="HhH-GPD" evidence="10">
    <location>
        <begin position="147"/>
        <end position="307"/>
    </location>
</feature>
<dbReference type="GO" id="GO:0005634">
    <property type="term" value="C:nucleus"/>
    <property type="evidence" value="ECO:0007669"/>
    <property type="project" value="UniProtKB-SubCell"/>
</dbReference>
<dbReference type="Proteomes" id="UP000191024">
    <property type="component" value="Chromosome F"/>
</dbReference>
<evidence type="ECO:0000256" key="8">
    <source>
        <dbReference type="HAMAP-Rule" id="MF_03183"/>
    </source>
</evidence>
<reference evidence="12" key="1">
    <citation type="submission" date="2016-03" db="EMBL/GenBank/DDBJ databases">
        <authorList>
            <person name="Devillers H."/>
        </authorList>
    </citation>
    <scope>NUCLEOTIDE SEQUENCE [LARGE SCALE GENOMIC DNA]</scope>
</reference>
<dbReference type="EC" id="3.2.2.-" evidence="8"/>
<comment type="catalytic activity">
    <reaction evidence="7 8">
        <text>2'-deoxyribonucleotide-(2'-deoxyribose 5'-phosphate)-2'-deoxyribonucleotide-DNA = a 3'-end 2'-deoxyribonucleotide-(2,3-dehydro-2,3-deoxyribose 5'-phosphate)-DNA + a 5'-end 5'-phospho-2'-deoxyribonucleoside-DNA + H(+)</text>
        <dbReference type="Rhea" id="RHEA:66592"/>
        <dbReference type="Rhea" id="RHEA-COMP:13180"/>
        <dbReference type="Rhea" id="RHEA-COMP:16897"/>
        <dbReference type="Rhea" id="RHEA-COMP:17067"/>
        <dbReference type="ChEBI" id="CHEBI:15378"/>
        <dbReference type="ChEBI" id="CHEBI:136412"/>
        <dbReference type="ChEBI" id="CHEBI:157695"/>
        <dbReference type="ChEBI" id="CHEBI:167181"/>
        <dbReference type="EC" id="4.2.99.18"/>
    </reaction>
</comment>
<evidence type="ECO:0000256" key="4">
    <source>
        <dbReference type="ARBA" id="ARBA00023204"/>
    </source>
</evidence>
<dbReference type="PANTHER" id="PTHR43286:SF1">
    <property type="entry name" value="ENDONUCLEASE III-LIKE PROTEIN 1"/>
    <property type="match status" value="1"/>
</dbReference>
<keyword evidence="12" id="KW-1185">Reference proteome</keyword>
<proteinExistence type="inferred from homology"/>
<dbReference type="Gene3D" id="1.10.1670.10">
    <property type="entry name" value="Helix-hairpin-Helix base-excision DNA repair enzymes (C-terminal)"/>
    <property type="match status" value="1"/>
</dbReference>
<dbReference type="InterPro" id="IPR030841">
    <property type="entry name" value="NTH1"/>
</dbReference>
<dbReference type="GO" id="GO:0006289">
    <property type="term" value="P:nucleotide-excision repair"/>
    <property type="evidence" value="ECO:0007669"/>
    <property type="project" value="TreeGrafter"/>
</dbReference>
<dbReference type="InterPro" id="IPR011257">
    <property type="entry name" value="DNA_glycosylase"/>
</dbReference>
<accession>A0A1G4JZ95</accession>
<dbReference type="GO" id="GO:0140078">
    <property type="term" value="F:class I DNA-(apurinic or apyrimidinic site) endonuclease activity"/>
    <property type="evidence" value="ECO:0007669"/>
    <property type="project" value="UniProtKB-EC"/>
</dbReference>
<organism evidence="11 12">
    <name type="scientific">Lachancea mirantina</name>
    <dbReference type="NCBI Taxonomy" id="1230905"/>
    <lineage>
        <taxon>Eukaryota</taxon>
        <taxon>Fungi</taxon>
        <taxon>Dikarya</taxon>
        <taxon>Ascomycota</taxon>
        <taxon>Saccharomycotina</taxon>
        <taxon>Saccharomycetes</taxon>
        <taxon>Saccharomycetales</taxon>
        <taxon>Saccharomycetaceae</taxon>
        <taxon>Lachancea</taxon>
    </lineage>
</organism>
<evidence type="ECO:0000256" key="5">
    <source>
        <dbReference type="ARBA" id="ARBA00023239"/>
    </source>
</evidence>
<feature type="active site" description="Nucleophile; for N-glycosylase activity" evidence="8">
    <location>
        <position position="246"/>
    </location>
</feature>
<dbReference type="PANTHER" id="PTHR43286">
    <property type="entry name" value="ENDONUCLEASE III-LIKE PROTEIN 1"/>
    <property type="match status" value="1"/>
</dbReference>
<keyword evidence="2 8" id="KW-0227">DNA damage</keyword>
<dbReference type="GO" id="GO:0000703">
    <property type="term" value="F:oxidized pyrimidine nucleobase lesion DNA N-glycosylase activity"/>
    <property type="evidence" value="ECO:0007669"/>
    <property type="project" value="UniProtKB-UniRule"/>
</dbReference>
<keyword evidence="6 8" id="KW-0326">Glycosidase</keyword>
<keyword evidence="3 8" id="KW-0378">Hydrolase</keyword>
<evidence type="ECO:0000256" key="2">
    <source>
        <dbReference type="ARBA" id="ARBA00022763"/>
    </source>
</evidence>
<feature type="compositionally biased region" description="Basic and acidic residues" evidence="9">
    <location>
        <begin position="364"/>
        <end position="375"/>
    </location>
</feature>
<protein>
    <recommendedName>
        <fullName evidence="8">Endonuclease III homolog</fullName>
        <ecNumber evidence="8">3.2.2.-</ecNumber>
        <ecNumber evidence="8">4.2.99.18</ecNumber>
    </recommendedName>
    <alternativeName>
        <fullName evidence="8">Bifunctional DNA N-glycosylase/DNA-(apurinic or apyrimidinic site) lyase</fullName>
        <shortName evidence="8">DNA glycosylase/AP lyase</shortName>
    </alternativeName>
</protein>
<comment type="subcellular location">
    <subcellularLocation>
        <location evidence="8">Nucleus</location>
    </subcellularLocation>
    <subcellularLocation>
        <location evidence="8">Mitochondrion</location>
    </subcellularLocation>
</comment>
<dbReference type="STRING" id="1230905.A0A1G4JZ95"/>
<dbReference type="InterPro" id="IPR003265">
    <property type="entry name" value="HhH-GPD_domain"/>
</dbReference>
<dbReference type="EC" id="4.2.99.18" evidence="8"/>
<evidence type="ECO:0000256" key="3">
    <source>
        <dbReference type="ARBA" id="ARBA00022801"/>
    </source>
</evidence>
<keyword evidence="8" id="KW-0539">Nucleus</keyword>
<comment type="similarity">
    <text evidence="1 8">Belongs to the Nth/MutY family.</text>
</comment>